<name>A0A6J6T3L7_9ZZZZ</name>
<evidence type="ECO:0000259" key="3">
    <source>
        <dbReference type="Pfam" id="PF16861"/>
    </source>
</evidence>
<evidence type="ECO:0000313" key="4">
    <source>
        <dbReference type="EMBL" id="CAB4539873.1"/>
    </source>
</evidence>
<evidence type="ECO:0000256" key="1">
    <source>
        <dbReference type="ARBA" id="ARBA00006129"/>
    </source>
</evidence>
<dbReference type="CDD" id="cd24098">
    <property type="entry name" value="ASKHA_NBD_TobZ_N"/>
    <property type="match status" value="1"/>
</dbReference>
<dbReference type="AlphaFoldDB" id="A0A6J6T3L7"/>
<dbReference type="Gene3D" id="3.30.420.40">
    <property type="match status" value="2"/>
</dbReference>
<feature type="domain" description="Carbamoyltransferase C-terminal" evidence="3">
    <location>
        <begin position="406"/>
        <end position="600"/>
    </location>
</feature>
<dbReference type="SUPFAM" id="SSF53067">
    <property type="entry name" value="Actin-like ATPase domain"/>
    <property type="match status" value="1"/>
</dbReference>
<dbReference type="Pfam" id="PF02543">
    <property type="entry name" value="Carbam_trans_N"/>
    <property type="match status" value="1"/>
</dbReference>
<evidence type="ECO:0000259" key="2">
    <source>
        <dbReference type="Pfam" id="PF02543"/>
    </source>
</evidence>
<dbReference type="EMBL" id="CAEZYU010000043">
    <property type="protein sequence ID" value="CAB4741771.1"/>
    <property type="molecule type" value="Genomic_DNA"/>
</dbReference>
<proteinExistence type="inferred from homology"/>
<gene>
    <name evidence="4" type="ORF">UFOPK1358_00963</name>
    <name evidence="5" type="ORF">UFOPK2766_01085</name>
</gene>
<reference evidence="5" key="1">
    <citation type="submission" date="2020-05" db="EMBL/GenBank/DDBJ databases">
        <authorList>
            <person name="Chiriac C."/>
            <person name="Salcher M."/>
            <person name="Ghai R."/>
            <person name="Kavagutti S V."/>
        </authorList>
    </citation>
    <scope>NUCLEOTIDE SEQUENCE</scope>
</reference>
<dbReference type="InterPro" id="IPR051338">
    <property type="entry name" value="NodU/CmcH_Carbamoyltrnsfr"/>
</dbReference>
<dbReference type="InterPro" id="IPR031730">
    <property type="entry name" value="Carbam_trans_C"/>
</dbReference>
<dbReference type="InterPro" id="IPR038152">
    <property type="entry name" value="Carbam_trans_C_sf"/>
</dbReference>
<dbReference type="InterPro" id="IPR003696">
    <property type="entry name" value="Carbtransf_dom"/>
</dbReference>
<dbReference type="PANTHER" id="PTHR34847">
    <property type="entry name" value="NODULATION PROTEIN U"/>
    <property type="match status" value="1"/>
</dbReference>
<evidence type="ECO:0000313" key="5">
    <source>
        <dbReference type="EMBL" id="CAB4741771.1"/>
    </source>
</evidence>
<dbReference type="GO" id="GO:0003824">
    <property type="term" value="F:catalytic activity"/>
    <property type="evidence" value="ECO:0007669"/>
    <property type="project" value="InterPro"/>
</dbReference>
<sequence length="616" mass="66852">MGHQFVLGVSGLYHDAAAALLCDGQLVAAAQEERFTRVKNDPALPAHAIEYCLQAGKVPSDAELTVAYYEKPVSSFVRVLKTFTAVGLKGISTFPRAMEESLRRKLWVSYGIDRTLKQLGFCPAGQTLFAEHHMSHAAAAFYPSPFHSAAVLTFDGVGEWATSSIGLGSGRKIDLLQEMRFPSSLGLLYSAFTSACGFGVNSGEYKLMGLAPFGEPRYSERILGEVIDLRDDGSFTVNLDYFDYLAGKRMTSKRFDQLFDGPPRKASAPITRRECDLARSIQVVLEEVVLRVAHHAHTLTGSDQAVLGGGVALNCVANGRLLREGPFSEVWVQPAAGDAGSALGCALWAWHEVCGSERPDPAGQDSMKGALVGPLPSETSTCESFTALGRPCEQFIDSAELAGRVADLLADGAILGMCSGRMEFGPRALGNRSILADPRSPSMQRRLNLSIKNRESFRPFAPIVLAERSSEFFELDCPSPYMSFVAPVRGAQVASADLPDNPAFSDMMDLSARLEQVDSPLPAVTHVDGSARVQTVDAQRNPQLHSILMAFEKLTDCPVLVNTSFNVRGEPIVLTAEDAYRCFMTTQMDFLVIDDCLFNKADQPHWTGHNAVIVPD</sequence>
<dbReference type="EMBL" id="CAEZSF010000082">
    <property type="protein sequence ID" value="CAB4539873.1"/>
    <property type="molecule type" value="Genomic_DNA"/>
</dbReference>
<comment type="similarity">
    <text evidence="1">Belongs to the NodU/CmcH family.</text>
</comment>
<accession>A0A6J6T3L7</accession>
<organism evidence="5">
    <name type="scientific">freshwater metagenome</name>
    <dbReference type="NCBI Taxonomy" id="449393"/>
    <lineage>
        <taxon>unclassified sequences</taxon>
        <taxon>metagenomes</taxon>
        <taxon>ecological metagenomes</taxon>
    </lineage>
</organism>
<dbReference type="PANTHER" id="PTHR34847:SF1">
    <property type="entry name" value="NODULATION PROTEIN U"/>
    <property type="match status" value="1"/>
</dbReference>
<feature type="domain" description="Carbamoyltransferase" evidence="2">
    <location>
        <begin position="6"/>
        <end position="347"/>
    </location>
</feature>
<dbReference type="Pfam" id="PF16861">
    <property type="entry name" value="Carbam_trans_C"/>
    <property type="match status" value="1"/>
</dbReference>
<protein>
    <submittedName>
        <fullName evidence="5">Unannotated protein</fullName>
    </submittedName>
</protein>
<dbReference type="Gene3D" id="3.90.870.20">
    <property type="entry name" value="Carbamoyltransferase, C-terminal domain"/>
    <property type="match status" value="1"/>
</dbReference>
<dbReference type="InterPro" id="IPR043129">
    <property type="entry name" value="ATPase_NBD"/>
</dbReference>